<evidence type="ECO:0000313" key="6">
    <source>
        <dbReference type="EMBL" id="GAU26600.1"/>
    </source>
</evidence>
<dbReference type="AlphaFoldDB" id="A0A2Z6MSF4"/>
<feature type="modified residue" description="N6-(pyridoxal phosphate)lysine" evidence="4">
    <location>
        <position position="263"/>
    </location>
</feature>
<comment type="catalytic activity">
    <reaction evidence="4">
        <text>Mo-molybdopterin + L-cysteine + AH2 = thio-Mo-molybdopterin + L-alanine + A + H2O</text>
        <dbReference type="Rhea" id="RHEA:42636"/>
        <dbReference type="ChEBI" id="CHEBI:13193"/>
        <dbReference type="ChEBI" id="CHEBI:15377"/>
        <dbReference type="ChEBI" id="CHEBI:17499"/>
        <dbReference type="ChEBI" id="CHEBI:35235"/>
        <dbReference type="ChEBI" id="CHEBI:57972"/>
        <dbReference type="ChEBI" id="CHEBI:71302"/>
        <dbReference type="ChEBI" id="CHEBI:82685"/>
        <dbReference type="EC" id="2.8.1.9"/>
    </reaction>
</comment>
<protein>
    <recommendedName>
        <fullName evidence="4">Molybdenum cofactor sulfurase</fullName>
        <shortName evidence="4">MCS</shortName>
        <shortName evidence="4">MOS</shortName>
        <shortName evidence="4">MoCo sulfurase</shortName>
        <ecNumber evidence="4">2.8.1.9</ecNumber>
    </recommendedName>
    <alternativeName>
        <fullName evidence="4">Molybdenum cofactor sulfurtransferase</fullName>
    </alternativeName>
</protein>
<dbReference type="SUPFAM" id="SSF141673">
    <property type="entry name" value="MOSC N-terminal domain-like"/>
    <property type="match status" value="1"/>
</dbReference>
<dbReference type="EC" id="2.8.1.9" evidence="4"/>
<comment type="similarity">
    <text evidence="4">Belongs to the class-V pyridoxal-phosphate-dependent aminotransferase family. MOCOS subfamily.</text>
</comment>
<dbReference type="Proteomes" id="UP000242715">
    <property type="component" value="Unassembled WGS sequence"/>
</dbReference>
<dbReference type="InterPro" id="IPR028886">
    <property type="entry name" value="MoCo_sulfurase"/>
</dbReference>
<dbReference type="OrthoDB" id="10264306at2759"/>
<name>A0A2Z6MSF4_TRISU</name>
<dbReference type="HAMAP" id="MF_03050">
    <property type="entry name" value="MOCOS"/>
    <property type="match status" value="1"/>
</dbReference>
<dbReference type="Pfam" id="PF00266">
    <property type="entry name" value="Aminotran_5"/>
    <property type="match status" value="1"/>
</dbReference>
<proteinExistence type="inferred from homology"/>
<sequence>MATAKEQFLQQFGEHYGYPNAPKTIDQIRATEFNRLQDLVYLDHAGATLYSELQMESVFKDLTGNLFGPTNERATGLEASQSDSSSSTLEIVRDARQQIMTLSVLQVLDYCNASPKDYKCIFTSGATAALKLVGEAFPWSCNRAAAIAVDIEDVNPRIEGENFSTKISLHQVQRRKAAGLLEGEPMGDVYNLFAFPSECNFSGLRFDLDLAKIIKEDPSRILGTSVCKNGRWLVLIDAAKGSATIPPDLSKYPVDFVALSFYKLFGYPTGLGALIVRNDAAKLLKKSYFSGGTVAASIADIDFVKRREGIEELFEDGTASFLSIASLHHGFKILNCLTVSAISRHTTSLALYTRKTLLALRHGNGSSVCILYGRHNSMETCHKMGPIVSFNLKRSDGSWYGYREVEKLASLSGIQLRTGCFCNPGACAKYLGLSHMDLISNTEAGHVCWDDRDIINGKPVGAVRVSFGYMSTYEDAKKFIDFVTSSFMSPQNHVDNGKQLKGSLKHDREWILKSLSGEILTLKRVPEMGLISSFIDLSQGMLFIESPHCKEKLQIRLQLDSYDSAIQEIELQGQRYKVYSYSNETNAWFSEAIGRPCTLLRYSGSNHEYVLDRTKDVVACKDTNSAVSFANEAQFLLVSEESVSDLNKRICSDVQKGICGTEAQVNASRFRPNLVVSGGRPYDEDGWRDIRIGNQYFSSLGGCNRCQVINRSLNAGQVQKSKEPLATLASYRRVKGKILFGILLKYTSVNGEQQQCDSWLHVGQEVHPD</sequence>
<dbReference type="PROSITE" id="PS51340">
    <property type="entry name" value="MOSC"/>
    <property type="match status" value="1"/>
</dbReference>
<feature type="active site" evidence="4">
    <location>
        <position position="422"/>
    </location>
</feature>
<dbReference type="EMBL" id="DF973338">
    <property type="protein sequence ID" value="GAU26600.1"/>
    <property type="molecule type" value="Genomic_DNA"/>
</dbReference>
<comment type="function">
    <text evidence="4">Sulfurates the molybdenum cofactor. Sulfation of molybdenum is essential for xanthine dehydrogenase (XDH) and aldehyde oxidase (ADO) enzymes in which molybdenum cofactor is liganded by 1 oxygen and 1 sulfur atom in active form.</text>
</comment>
<dbReference type="InterPro" id="IPR015424">
    <property type="entry name" value="PyrdxlP-dep_Trfase"/>
</dbReference>
<dbReference type="GO" id="GO:0030151">
    <property type="term" value="F:molybdenum ion binding"/>
    <property type="evidence" value="ECO:0007669"/>
    <property type="project" value="UniProtKB-UniRule"/>
</dbReference>
<dbReference type="InterPro" id="IPR015422">
    <property type="entry name" value="PyrdxlP-dep_Trfase_small"/>
</dbReference>
<keyword evidence="7" id="KW-1185">Reference proteome</keyword>
<accession>A0A2Z6MSF4</accession>
<evidence type="ECO:0000256" key="3">
    <source>
        <dbReference type="ARBA" id="ARBA00023150"/>
    </source>
</evidence>
<gene>
    <name evidence="6" type="ORF">TSUD_267150</name>
</gene>
<evidence type="ECO:0000256" key="2">
    <source>
        <dbReference type="ARBA" id="ARBA00022898"/>
    </source>
</evidence>
<comment type="cofactor">
    <cofactor evidence="4">
        <name>pyridoxal 5'-phosphate</name>
        <dbReference type="ChEBI" id="CHEBI:597326"/>
    </cofactor>
</comment>
<dbReference type="InterPro" id="IPR005303">
    <property type="entry name" value="MOCOS_middle"/>
</dbReference>
<dbReference type="Pfam" id="PF03473">
    <property type="entry name" value="MOSC"/>
    <property type="match status" value="1"/>
</dbReference>
<dbReference type="GO" id="GO:0030170">
    <property type="term" value="F:pyridoxal phosphate binding"/>
    <property type="evidence" value="ECO:0007669"/>
    <property type="project" value="UniProtKB-UniRule"/>
</dbReference>
<dbReference type="InterPro" id="IPR005302">
    <property type="entry name" value="MoCF_Sase_C"/>
</dbReference>
<evidence type="ECO:0000313" key="7">
    <source>
        <dbReference type="Proteomes" id="UP000242715"/>
    </source>
</evidence>
<dbReference type="GO" id="GO:0008265">
    <property type="term" value="F:molybdenum cofactor sulfurtransferase activity"/>
    <property type="evidence" value="ECO:0007669"/>
    <property type="project" value="UniProtKB-UniRule"/>
</dbReference>
<keyword evidence="1 4" id="KW-0808">Transferase</keyword>
<dbReference type="GO" id="GO:0016829">
    <property type="term" value="F:lyase activity"/>
    <property type="evidence" value="ECO:0007669"/>
    <property type="project" value="UniProtKB-UniRule"/>
</dbReference>
<evidence type="ECO:0000259" key="5">
    <source>
        <dbReference type="PROSITE" id="PS51340"/>
    </source>
</evidence>
<dbReference type="PANTHER" id="PTHR14237">
    <property type="entry name" value="MOLYBDOPTERIN COFACTOR SULFURASE MOSC"/>
    <property type="match status" value="1"/>
</dbReference>
<dbReference type="InterPro" id="IPR000192">
    <property type="entry name" value="Aminotrans_V_dom"/>
</dbReference>
<dbReference type="PANTHER" id="PTHR14237:SF80">
    <property type="entry name" value="MOLYBDENUM COFACTOR SULFURASE"/>
    <property type="match status" value="1"/>
</dbReference>
<feature type="domain" description="MOSC" evidence="5">
    <location>
        <begin position="612"/>
        <end position="769"/>
    </location>
</feature>
<keyword evidence="3 4" id="KW-0501">Molybdenum cofactor biosynthesis</keyword>
<reference evidence="7" key="1">
    <citation type="journal article" date="2017" name="Front. Plant Sci.">
        <title>Climate Clever Clovers: New Paradigm to Reduce the Environmental Footprint of Ruminants by Breeding Low Methanogenic Forages Utilizing Haplotype Variation.</title>
        <authorList>
            <person name="Kaur P."/>
            <person name="Appels R."/>
            <person name="Bayer P.E."/>
            <person name="Keeble-Gagnere G."/>
            <person name="Wang J."/>
            <person name="Hirakawa H."/>
            <person name="Shirasawa K."/>
            <person name="Vercoe P."/>
            <person name="Stefanova K."/>
            <person name="Durmic Z."/>
            <person name="Nichols P."/>
            <person name="Revell C."/>
            <person name="Isobe S.N."/>
            <person name="Edwards D."/>
            <person name="Erskine W."/>
        </authorList>
    </citation>
    <scope>NUCLEOTIDE SEQUENCE [LARGE SCALE GENOMIC DNA]</scope>
    <source>
        <strain evidence="7">cv. Daliak</strain>
    </source>
</reference>
<evidence type="ECO:0000256" key="1">
    <source>
        <dbReference type="ARBA" id="ARBA00022679"/>
    </source>
</evidence>
<dbReference type="InterPro" id="IPR015421">
    <property type="entry name" value="PyrdxlP-dep_Trfase_major"/>
</dbReference>
<keyword evidence="2 4" id="KW-0663">Pyridoxal phosphate</keyword>
<evidence type="ECO:0000256" key="4">
    <source>
        <dbReference type="HAMAP-Rule" id="MF_03050"/>
    </source>
</evidence>
<organism evidence="6 7">
    <name type="scientific">Trifolium subterraneum</name>
    <name type="common">Subterranean clover</name>
    <dbReference type="NCBI Taxonomy" id="3900"/>
    <lineage>
        <taxon>Eukaryota</taxon>
        <taxon>Viridiplantae</taxon>
        <taxon>Streptophyta</taxon>
        <taxon>Embryophyta</taxon>
        <taxon>Tracheophyta</taxon>
        <taxon>Spermatophyta</taxon>
        <taxon>Magnoliopsida</taxon>
        <taxon>eudicotyledons</taxon>
        <taxon>Gunneridae</taxon>
        <taxon>Pentapetalae</taxon>
        <taxon>rosids</taxon>
        <taxon>fabids</taxon>
        <taxon>Fabales</taxon>
        <taxon>Fabaceae</taxon>
        <taxon>Papilionoideae</taxon>
        <taxon>50 kb inversion clade</taxon>
        <taxon>NPAAA clade</taxon>
        <taxon>Hologalegina</taxon>
        <taxon>IRL clade</taxon>
        <taxon>Trifolieae</taxon>
        <taxon>Trifolium</taxon>
    </lineage>
</organism>
<dbReference type="Pfam" id="PF03476">
    <property type="entry name" value="MOSC_N"/>
    <property type="match status" value="1"/>
</dbReference>
<dbReference type="Gene3D" id="3.40.640.10">
    <property type="entry name" value="Type I PLP-dependent aspartate aminotransferase-like (Major domain)"/>
    <property type="match status" value="1"/>
</dbReference>
<dbReference type="GO" id="GO:0006777">
    <property type="term" value="P:Mo-molybdopterin cofactor biosynthetic process"/>
    <property type="evidence" value="ECO:0007669"/>
    <property type="project" value="UniProtKB-UniRule"/>
</dbReference>
<dbReference type="SUPFAM" id="SSF53383">
    <property type="entry name" value="PLP-dependent transferases"/>
    <property type="match status" value="1"/>
</dbReference>
<dbReference type="Gene3D" id="3.90.1150.10">
    <property type="entry name" value="Aspartate Aminotransferase, domain 1"/>
    <property type="match status" value="1"/>
</dbReference>